<protein>
    <submittedName>
        <fullName evidence="1">Uncharacterized protein</fullName>
    </submittedName>
</protein>
<comment type="caution">
    <text evidence="1">The sequence shown here is derived from an EMBL/GenBank/DDBJ whole genome shotgun (WGS) entry which is preliminary data.</text>
</comment>
<evidence type="ECO:0000313" key="1">
    <source>
        <dbReference type="EMBL" id="GIJ49838.1"/>
    </source>
</evidence>
<dbReference type="EMBL" id="BOPF01000031">
    <property type="protein sequence ID" value="GIJ49838.1"/>
    <property type="molecule type" value="Genomic_DNA"/>
</dbReference>
<reference evidence="1" key="1">
    <citation type="submission" date="2021-01" db="EMBL/GenBank/DDBJ databases">
        <title>Whole genome shotgun sequence of Virgisporangium aliadipatigenens NBRC 105644.</title>
        <authorList>
            <person name="Komaki H."/>
            <person name="Tamura T."/>
        </authorList>
    </citation>
    <scope>NUCLEOTIDE SEQUENCE</scope>
    <source>
        <strain evidence="1">NBRC 105644</strain>
    </source>
</reference>
<dbReference type="RefSeq" id="WP_203903288.1">
    <property type="nucleotide sequence ID" value="NZ_BOPF01000031.1"/>
</dbReference>
<dbReference type="Proteomes" id="UP000619260">
    <property type="component" value="Unassembled WGS sequence"/>
</dbReference>
<evidence type="ECO:0000313" key="2">
    <source>
        <dbReference type="Proteomes" id="UP000619260"/>
    </source>
</evidence>
<gene>
    <name evidence="1" type="ORF">Val02_67240</name>
</gene>
<accession>A0A8J3YU77</accession>
<name>A0A8J3YU77_9ACTN</name>
<proteinExistence type="predicted"/>
<organism evidence="1 2">
    <name type="scientific">Virgisporangium aliadipatigenens</name>
    <dbReference type="NCBI Taxonomy" id="741659"/>
    <lineage>
        <taxon>Bacteria</taxon>
        <taxon>Bacillati</taxon>
        <taxon>Actinomycetota</taxon>
        <taxon>Actinomycetes</taxon>
        <taxon>Micromonosporales</taxon>
        <taxon>Micromonosporaceae</taxon>
        <taxon>Virgisporangium</taxon>
    </lineage>
</organism>
<dbReference type="AlphaFoldDB" id="A0A8J3YU77"/>
<keyword evidence="2" id="KW-1185">Reference proteome</keyword>
<sequence>MGGDNGGPVEVTLAWSDERLEAAMRALTRRDARPALAALAATRDDPHRRALYIEVLGTAGESALHELRTLAKEHEDPDRWLLLGAALASAAASARGADVISRTSEEQIEGMLELGGHARRALRTAARLAPADPVPWSVLLGCAMGAVEHDGELDQIYAEVRRRSTDLYPAEITRLMSLTRKWYGSQQQAVDFARAGTAHLPPGHPLWALVAFAHVEGMVDISMRGNAITRFWRFARFTSDKRIRAEVDAAADRLLVDPRTFADHPATLSAHQVFAAFYYVTSVPERARPHLERGGPRPAYLPWVYFGEQAETFALARKEAGLAGRT</sequence>